<dbReference type="Proteomes" id="UP000799439">
    <property type="component" value="Unassembled WGS sequence"/>
</dbReference>
<dbReference type="PANTHER" id="PTHR38788">
    <property type="entry name" value="CLR5 DOMAIN-CONTAINING PROTEIN"/>
    <property type="match status" value="1"/>
</dbReference>
<keyword evidence="3" id="KW-1185">Reference proteome</keyword>
<reference evidence="2" key="1">
    <citation type="journal article" date="2020" name="Stud. Mycol.">
        <title>101 Dothideomycetes genomes: a test case for predicting lifestyles and emergence of pathogens.</title>
        <authorList>
            <person name="Haridas S."/>
            <person name="Albert R."/>
            <person name="Binder M."/>
            <person name="Bloem J."/>
            <person name="Labutti K."/>
            <person name="Salamov A."/>
            <person name="Andreopoulos B."/>
            <person name="Baker S."/>
            <person name="Barry K."/>
            <person name="Bills G."/>
            <person name="Bluhm B."/>
            <person name="Cannon C."/>
            <person name="Castanera R."/>
            <person name="Culley D."/>
            <person name="Daum C."/>
            <person name="Ezra D."/>
            <person name="Gonzalez J."/>
            <person name="Henrissat B."/>
            <person name="Kuo A."/>
            <person name="Liang C."/>
            <person name="Lipzen A."/>
            <person name="Lutzoni F."/>
            <person name="Magnuson J."/>
            <person name="Mondo S."/>
            <person name="Nolan M."/>
            <person name="Ohm R."/>
            <person name="Pangilinan J."/>
            <person name="Park H.-J."/>
            <person name="Ramirez L."/>
            <person name="Alfaro M."/>
            <person name="Sun H."/>
            <person name="Tritt A."/>
            <person name="Yoshinaga Y."/>
            <person name="Zwiers L.-H."/>
            <person name="Turgeon B."/>
            <person name="Goodwin S."/>
            <person name="Spatafora J."/>
            <person name="Crous P."/>
            <person name="Grigoriev I."/>
        </authorList>
    </citation>
    <scope>NUCLEOTIDE SEQUENCE</scope>
    <source>
        <strain evidence="2">CBS 260.36</strain>
    </source>
</reference>
<dbReference type="Pfam" id="PF14420">
    <property type="entry name" value="Clr5"/>
    <property type="match status" value="1"/>
</dbReference>
<accession>A0A9P4MJL3</accession>
<dbReference type="OrthoDB" id="5986190at2759"/>
<organism evidence="2 3">
    <name type="scientific">Myriangium duriaei CBS 260.36</name>
    <dbReference type="NCBI Taxonomy" id="1168546"/>
    <lineage>
        <taxon>Eukaryota</taxon>
        <taxon>Fungi</taxon>
        <taxon>Dikarya</taxon>
        <taxon>Ascomycota</taxon>
        <taxon>Pezizomycotina</taxon>
        <taxon>Dothideomycetes</taxon>
        <taxon>Dothideomycetidae</taxon>
        <taxon>Myriangiales</taxon>
        <taxon>Myriangiaceae</taxon>
        <taxon>Myriangium</taxon>
    </lineage>
</organism>
<dbReference type="InterPro" id="IPR025676">
    <property type="entry name" value="Clr5_dom"/>
</dbReference>
<gene>
    <name evidence="2" type="ORF">K461DRAFT_296333</name>
</gene>
<evidence type="ECO:0000313" key="3">
    <source>
        <dbReference type="Proteomes" id="UP000799439"/>
    </source>
</evidence>
<evidence type="ECO:0000313" key="2">
    <source>
        <dbReference type="EMBL" id="KAF2149921.1"/>
    </source>
</evidence>
<name>A0A9P4MJL3_9PEZI</name>
<dbReference type="PANTHER" id="PTHR38788:SF3">
    <property type="entry name" value="CLR5 DOMAIN-CONTAINING PROTEIN"/>
    <property type="match status" value="1"/>
</dbReference>
<dbReference type="EMBL" id="ML996090">
    <property type="protein sequence ID" value="KAF2149921.1"/>
    <property type="molecule type" value="Genomic_DNA"/>
</dbReference>
<comment type="caution">
    <text evidence="2">The sequence shown here is derived from an EMBL/GenBank/DDBJ whole genome shotgun (WGS) entry which is preliminary data.</text>
</comment>
<proteinExistence type="predicted"/>
<protein>
    <recommendedName>
        <fullName evidence="1">Clr5 domain-containing protein</fullName>
    </recommendedName>
</protein>
<feature type="domain" description="Clr5" evidence="1">
    <location>
        <begin position="15"/>
        <end position="64"/>
    </location>
</feature>
<sequence>MSLLTAGKRTQWPTAKDWDKNKSKISELYETHTLKQVMESMEVFGFFATPKMYKTRISKWGLDKNRKDAEMRAIVIEADRRQKLNKPSICYARGKEVSYESVRKYFKRRNLTIEQVIAEATPASIPASIKCVTPAPEVLVVSPDLVTESVAAQSPLSSHPMSTKCVSPAVEIETGSLDLVSRQVVAAFTPPPRAPAPGSTVSDRRTFAAPVDEMLLASPELVTKQAVAESTLLQWPPALGPTGIDWRKFATPVDEVLLASPDQLTKQAGAESTLLQWPPALGPTVIEFVTPEPPMETDFMRDYVCCGISLDSLHDLLEHYEENHAKALTPAANRTAHDRTHCDQQSLINTRSEDLVTAAIALSSLRGGVFGKVSEVRTPEESATPWYFN</sequence>
<evidence type="ECO:0000259" key="1">
    <source>
        <dbReference type="Pfam" id="PF14420"/>
    </source>
</evidence>
<dbReference type="AlphaFoldDB" id="A0A9P4MJL3"/>